<dbReference type="EMBL" id="KK107321">
    <property type="protein sequence ID" value="EZA52681.1"/>
    <property type="molecule type" value="Genomic_DNA"/>
</dbReference>
<evidence type="ECO:0000256" key="1">
    <source>
        <dbReference type="SAM" id="MobiDB-lite"/>
    </source>
</evidence>
<keyword evidence="2" id="KW-0732">Signal</keyword>
<dbReference type="Proteomes" id="UP000053097">
    <property type="component" value="Unassembled WGS sequence"/>
</dbReference>
<keyword evidence="4" id="KW-1185">Reference proteome</keyword>
<reference evidence="3 4" key="1">
    <citation type="journal article" date="2014" name="Curr. Biol.">
        <title>The genome of the clonal raider ant Cerapachys biroi.</title>
        <authorList>
            <person name="Oxley P.R."/>
            <person name="Ji L."/>
            <person name="Fetter-Pruneda I."/>
            <person name="McKenzie S.K."/>
            <person name="Li C."/>
            <person name="Hu H."/>
            <person name="Zhang G."/>
            <person name="Kronauer D.J."/>
        </authorList>
    </citation>
    <scope>NUCLEOTIDE SEQUENCE [LARGE SCALE GENOMIC DNA]</scope>
</reference>
<evidence type="ECO:0000256" key="2">
    <source>
        <dbReference type="SAM" id="SignalP"/>
    </source>
</evidence>
<feature type="signal peptide" evidence="2">
    <location>
        <begin position="1"/>
        <end position="28"/>
    </location>
</feature>
<evidence type="ECO:0000313" key="4">
    <source>
        <dbReference type="Proteomes" id="UP000053097"/>
    </source>
</evidence>
<organism evidence="3 4">
    <name type="scientific">Ooceraea biroi</name>
    <name type="common">Clonal raider ant</name>
    <name type="synonym">Cerapachys biroi</name>
    <dbReference type="NCBI Taxonomy" id="2015173"/>
    <lineage>
        <taxon>Eukaryota</taxon>
        <taxon>Metazoa</taxon>
        <taxon>Ecdysozoa</taxon>
        <taxon>Arthropoda</taxon>
        <taxon>Hexapoda</taxon>
        <taxon>Insecta</taxon>
        <taxon>Pterygota</taxon>
        <taxon>Neoptera</taxon>
        <taxon>Endopterygota</taxon>
        <taxon>Hymenoptera</taxon>
        <taxon>Apocrita</taxon>
        <taxon>Aculeata</taxon>
        <taxon>Formicoidea</taxon>
        <taxon>Formicidae</taxon>
        <taxon>Dorylinae</taxon>
        <taxon>Ooceraea</taxon>
    </lineage>
</organism>
<gene>
    <name evidence="3" type="ORF">X777_07062</name>
</gene>
<protein>
    <submittedName>
        <fullName evidence="3">Uncharacterized protein</fullName>
    </submittedName>
</protein>
<name>A0A026WAK1_OOCBI</name>
<evidence type="ECO:0000313" key="3">
    <source>
        <dbReference type="EMBL" id="EZA52681.1"/>
    </source>
</evidence>
<dbReference type="AlphaFoldDB" id="A0A026WAK1"/>
<sequence length="80" mass="8842">ITAHERGNGAAVHALLILFCLFWGPVPGEPGPRRDTYQTGTERQRARSWKLPDHESCGHLGCTRGAGYSALKIKRDKLQS</sequence>
<feature type="compositionally biased region" description="Basic and acidic residues" evidence="1">
    <location>
        <begin position="31"/>
        <end position="50"/>
    </location>
</feature>
<accession>A0A026WAK1</accession>
<feature type="region of interest" description="Disordered" evidence="1">
    <location>
        <begin position="28"/>
        <end position="50"/>
    </location>
</feature>
<proteinExistence type="predicted"/>
<feature type="non-terminal residue" evidence="3">
    <location>
        <position position="1"/>
    </location>
</feature>
<feature type="chain" id="PRO_5001540990" evidence="2">
    <location>
        <begin position="29"/>
        <end position="80"/>
    </location>
</feature>